<keyword evidence="5" id="KW-1185">Reference proteome</keyword>
<dbReference type="PANTHER" id="PTHR24126:SF14">
    <property type="entry name" value="ANK_REP_REGION DOMAIN-CONTAINING PROTEIN"/>
    <property type="match status" value="1"/>
</dbReference>
<name>A0A0D2CET3_9EURO</name>
<keyword evidence="1" id="KW-0677">Repeat</keyword>
<accession>A0A0D2CET3</accession>
<dbReference type="EMBL" id="KN847056">
    <property type="protein sequence ID" value="KIW22029.1"/>
    <property type="molecule type" value="Genomic_DNA"/>
</dbReference>
<evidence type="ECO:0000256" key="1">
    <source>
        <dbReference type="ARBA" id="ARBA00022737"/>
    </source>
</evidence>
<feature type="repeat" description="ANK" evidence="3">
    <location>
        <begin position="174"/>
        <end position="203"/>
    </location>
</feature>
<dbReference type="OrthoDB" id="426293at2759"/>
<dbReference type="RefSeq" id="XP_016242245.1">
    <property type="nucleotide sequence ID" value="XM_016400105.1"/>
</dbReference>
<dbReference type="STRING" id="569365.A0A0D2CET3"/>
<dbReference type="VEuPathDB" id="FungiDB:PV07_12569"/>
<keyword evidence="2 3" id="KW-0040">ANK repeat</keyword>
<dbReference type="PROSITE" id="PS50297">
    <property type="entry name" value="ANK_REP_REGION"/>
    <property type="match status" value="2"/>
</dbReference>
<sequence length="212" mass="23941">MNEDMFERMKIAVQTDQLLDVVDLLREGAKPTMTDFVQAIKNKSFPILELFLNDGFDINQQIKDDYPPPLSYALCDMETTKWMIDHGALPNARCKFDMTPLSIAAAFATQEVIQYLFDAGASVKFGQPLHYAVQRRRSKEILELIIQKGASVNAVMFQDDPVSFLHFECLGLGTPLHEAARSKNKDLIKFLLEKGADPTIKDTRGRLPEVSM</sequence>
<dbReference type="InterPro" id="IPR036770">
    <property type="entry name" value="Ankyrin_rpt-contain_sf"/>
</dbReference>
<dbReference type="Gene3D" id="1.25.40.20">
    <property type="entry name" value="Ankyrin repeat-containing domain"/>
    <property type="match status" value="1"/>
</dbReference>
<evidence type="ECO:0000256" key="2">
    <source>
        <dbReference type="ARBA" id="ARBA00023043"/>
    </source>
</evidence>
<evidence type="ECO:0000313" key="4">
    <source>
        <dbReference type="EMBL" id="KIW22029.1"/>
    </source>
</evidence>
<evidence type="ECO:0000256" key="3">
    <source>
        <dbReference type="PROSITE-ProRule" id="PRU00023"/>
    </source>
</evidence>
<dbReference type="Proteomes" id="UP000054466">
    <property type="component" value="Unassembled WGS sequence"/>
</dbReference>
<proteinExistence type="predicted"/>
<dbReference type="AlphaFoldDB" id="A0A0D2CET3"/>
<protein>
    <submittedName>
        <fullName evidence="4">Uncharacterized protein</fullName>
    </submittedName>
</protein>
<gene>
    <name evidence="4" type="ORF">PV07_12569</name>
</gene>
<dbReference type="SUPFAM" id="SSF48403">
    <property type="entry name" value="Ankyrin repeat"/>
    <property type="match status" value="1"/>
</dbReference>
<evidence type="ECO:0000313" key="5">
    <source>
        <dbReference type="Proteomes" id="UP000054466"/>
    </source>
</evidence>
<feature type="repeat" description="ANK" evidence="3">
    <location>
        <begin position="128"/>
        <end position="157"/>
    </location>
</feature>
<dbReference type="HOGENOM" id="CLU_064330_1_0_1"/>
<dbReference type="Pfam" id="PF12796">
    <property type="entry name" value="Ank_2"/>
    <property type="match status" value="1"/>
</dbReference>
<dbReference type="SMART" id="SM00248">
    <property type="entry name" value="ANK"/>
    <property type="match status" value="5"/>
</dbReference>
<dbReference type="InterPro" id="IPR002110">
    <property type="entry name" value="Ankyrin_rpt"/>
</dbReference>
<dbReference type="Pfam" id="PF00023">
    <property type="entry name" value="Ank"/>
    <property type="match status" value="1"/>
</dbReference>
<dbReference type="PROSITE" id="PS50088">
    <property type="entry name" value="ANK_REPEAT"/>
    <property type="match status" value="2"/>
</dbReference>
<dbReference type="GeneID" id="27351763"/>
<dbReference type="PANTHER" id="PTHR24126">
    <property type="entry name" value="ANKYRIN REPEAT, PH AND SEC7 DOMAIN CONTAINING PROTEIN SECG-RELATED"/>
    <property type="match status" value="1"/>
</dbReference>
<reference evidence="4 5" key="1">
    <citation type="submission" date="2015-01" db="EMBL/GenBank/DDBJ databases">
        <title>The Genome Sequence of Cladophialophora immunda CBS83496.</title>
        <authorList>
            <consortium name="The Broad Institute Genomics Platform"/>
            <person name="Cuomo C."/>
            <person name="de Hoog S."/>
            <person name="Gorbushina A."/>
            <person name="Stielow B."/>
            <person name="Teixiera M."/>
            <person name="Abouelleil A."/>
            <person name="Chapman S.B."/>
            <person name="Priest M."/>
            <person name="Young S.K."/>
            <person name="Wortman J."/>
            <person name="Nusbaum C."/>
            <person name="Birren B."/>
        </authorList>
    </citation>
    <scope>NUCLEOTIDE SEQUENCE [LARGE SCALE GENOMIC DNA]</scope>
    <source>
        <strain evidence="4 5">CBS 83496</strain>
    </source>
</reference>
<organism evidence="4 5">
    <name type="scientific">Cladophialophora immunda</name>
    <dbReference type="NCBI Taxonomy" id="569365"/>
    <lineage>
        <taxon>Eukaryota</taxon>
        <taxon>Fungi</taxon>
        <taxon>Dikarya</taxon>
        <taxon>Ascomycota</taxon>
        <taxon>Pezizomycotina</taxon>
        <taxon>Eurotiomycetes</taxon>
        <taxon>Chaetothyriomycetidae</taxon>
        <taxon>Chaetothyriales</taxon>
        <taxon>Herpotrichiellaceae</taxon>
        <taxon>Cladophialophora</taxon>
    </lineage>
</organism>